<reference evidence="3" key="1">
    <citation type="submission" date="2021-02" db="EMBL/GenBank/DDBJ databases">
        <authorList>
            <person name="Dougan E. K."/>
            <person name="Rhodes N."/>
            <person name="Thang M."/>
            <person name="Chan C."/>
        </authorList>
    </citation>
    <scope>NUCLEOTIDE SEQUENCE</scope>
</reference>
<feature type="transmembrane region" description="Helical" evidence="2">
    <location>
        <begin position="78"/>
        <end position="99"/>
    </location>
</feature>
<evidence type="ECO:0000256" key="1">
    <source>
        <dbReference type="SAM" id="MobiDB-lite"/>
    </source>
</evidence>
<keyword evidence="4" id="KW-1185">Reference proteome</keyword>
<sequence length="392" mass="42089">MCAPPIPRMRFAQRTPFVARELPLFERQAFLCLALGFVRSYLNQSANLGDFMGGGTDLFAALLALLATNDCCMMNGSFLIMFLVWALTNAVFFNMLLSLGGNLYHPDYFLNSSDPWRPAAFLADSVLIIINSTLQGYMCLRAHKILDEVLPNWQSQMAWGDGGPPTASAAQQPLLGPGANASRSAQPTGRPNFQIFGGGGQRLGGVAGGGGVNPNGDTRPMSSRSRLLVVVLTACVALKPWAFAFFAGFAPSSHRAEVSSDQGAKLGGSLSSTLSAGQVLQRFRHALGSPVATAAAAGEGEQDGPLGDWVECEISFTPTIGDDKKRRSDTYTFHKKQLQEDFGHLYAKLGFTIQEGVMYKDIKTACREPDGLKGTCSDCFRFMFGGTIGVRG</sequence>
<dbReference type="OrthoDB" id="408040at2759"/>
<keyword evidence="2" id="KW-0472">Membrane</keyword>
<feature type="compositionally biased region" description="Polar residues" evidence="1">
    <location>
        <begin position="181"/>
        <end position="191"/>
    </location>
</feature>
<dbReference type="AlphaFoldDB" id="A0A813FZ68"/>
<evidence type="ECO:0000256" key="2">
    <source>
        <dbReference type="SAM" id="Phobius"/>
    </source>
</evidence>
<proteinExistence type="predicted"/>
<comment type="caution">
    <text evidence="3">The sequence shown here is derived from an EMBL/GenBank/DDBJ whole genome shotgun (WGS) entry which is preliminary data.</text>
</comment>
<organism evidence="3 4">
    <name type="scientific">Polarella glacialis</name>
    <name type="common">Dinoflagellate</name>
    <dbReference type="NCBI Taxonomy" id="89957"/>
    <lineage>
        <taxon>Eukaryota</taxon>
        <taxon>Sar</taxon>
        <taxon>Alveolata</taxon>
        <taxon>Dinophyceae</taxon>
        <taxon>Suessiales</taxon>
        <taxon>Suessiaceae</taxon>
        <taxon>Polarella</taxon>
    </lineage>
</organism>
<gene>
    <name evidence="3" type="ORF">PGLA1383_LOCUS36929</name>
</gene>
<keyword evidence="2" id="KW-0812">Transmembrane</keyword>
<evidence type="ECO:0000313" key="4">
    <source>
        <dbReference type="Proteomes" id="UP000654075"/>
    </source>
</evidence>
<feature type="transmembrane region" description="Helical" evidence="2">
    <location>
        <begin position="119"/>
        <end position="140"/>
    </location>
</feature>
<feature type="region of interest" description="Disordered" evidence="1">
    <location>
        <begin position="161"/>
        <end position="194"/>
    </location>
</feature>
<feature type="transmembrane region" description="Helical" evidence="2">
    <location>
        <begin position="227"/>
        <end position="250"/>
    </location>
</feature>
<dbReference type="Proteomes" id="UP000654075">
    <property type="component" value="Unassembled WGS sequence"/>
</dbReference>
<dbReference type="EMBL" id="CAJNNV010026971">
    <property type="protein sequence ID" value="CAE8619338.1"/>
    <property type="molecule type" value="Genomic_DNA"/>
</dbReference>
<name>A0A813FZ68_POLGL</name>
<protein>
    <submittedName>
        <fullName evidence="3">Uncharacterized protein</fullName>
    </submittedName>
</protein>
<keyword evidence="2" id="KW-1133">Transmembrane helix</keyword>
<accession>A0A813FZ68</accession>
<evidence type="ECO:0000313" key="3">
    <source>
        <dbReference type="EMBL" id="CAE8619338.1"/>
    </source>
</evidence>